<evidence type="ECO:0000313" key="3">
    <source>
        <dbReference type="EMBL" id="MCW1913020.1"/>
    </source>
</evidence>
<dbReference type="PANTHER" id="PTHR42997:SF1">
    <property type="entry name" value="AP-4-A PHOSPHORYLASE"/>
    <property type="match status" value="1"/>
</dbReference>
<evidence type="ECO:0000259" key="2">
    <source>
        <dbReference type="PROSITE" id="PS51084"/>
    </source>
</evidence>
<dbReference type="InterPro" id="IPR036265">
    <property type="entry name" value="HIT-like_sf"/>
</dbReference>
<dbReference type="RefSeq" id="WP_264512030.1">
    <property type="nucleotide sequence ID" value="NZ_JAPDDR010000002.1"/>
</dbReference>
<proteinExistence type="predicted"/>
<gene>
    <name evidence="3" type="ORF">OJ996_05525</name>
</gene>
<dbReference type="Pfam" id="PF01230">
    <property type="entry name" value="HIT"/>
    <property type="match status" value="1"/>
</dbReference>
<evidence type="ECO:0000313" key="4">
    <source>
        <dbReference type="Proteomes" id="UP001165653"/>
    </source>
</evidence>
<dbReference type="InterPro" id="IPR052908">
    <property type="entry name" value="AP-4-A_phosphorylase"/>
</dbReference>
<feature type="domain" description="HIT" evidence="2">
    <location>
        <begin position="6"/>
        <end position="112"/>
    </location>
</feature>
<dbReference type="SUPFAM" id="SSF54197">
    <property type="entry name" value="HIT-like"/>
    <property type="match status" value="1"/>
</dbReference>
<dbReference type="InterPro" id="IPR019808">
    <property type="entry name" value="Histidine_triad_CS"/>
</dbReference>
<protein>
    <submittedName>
        <fullName evidence="3">HIT family protein</fullName>
    </submittedName>
</protein>
<dbReference type="PROSITE" id="PS51084">
    <property type="entry name" value="HIT_2"/>
    <property type="match status" value="1"/>
</dbReference>
<name>A0ABT3FZK8_9BACT</name>
<organism evidence="3 4">
    <name type="scientific">Luteolibacter rhizosphaerae</name>
    <dbReference type="NCBI Taxonomy" id="2989719"/>
    <lineage>
        <taxon>Bacteria</taxon>
        <taxon>Pseudomonadati</taxon>
        <taxon>Verrucomicrobiota</taxon>
        <taxon>Verrucomicrobiia</taxon>
        <taxon>Verrucomicrobiales</taxon>
        <taxon>Verrucomicrobiaceae</taxon>
        <taxon>Luteolibacter</taxon>
    </lineage>
</organism>
<keyword evidence="4" id="KW-1185">Reference proteome</keyword>
<dbReference type="Proteomes" id="UP001165653">
    <property type="component" value="Unassembled WGS sequence"/>
</dbReference>
<dbReference type="InterPro" id="IPR011146">
    <property type="entry name" value="HIT-like"/>
</dbReference>
<evidence type="ECO:0000256" key="1">
    <source>
        <dbReference type="PROSITE-ProRule" id="PRU00464"/>
    </source>
</evidence>
<feature type="short sequence motif" description="Histidine triad motif" evidence="1">
    <location>
        <begin position="97"/>
        <end position="101"/>
    </location>
</feature>
<comment type="caution">
    <text evidence="3">The sequence shown here is derived from an EMBL/GenBank/DDBJ whole genome shotgun (WGS) entry which is preliminary data.</text>
</comment>
<dbReference type="PANTHER" id="PTHR42997">
    <property type="entry name" value="HIT FAMILY HYDROLASE"/>
    <property type="match status" value="1"/>
</dbReference>
<dbReference type="PROSITE" id="PS00892">
    <property type="entry name" value="HIT_1"/>
    <property type="match status" value="1"/>
</dbReference>
<sequence length="131" mass="14324">MTDDPAPCPFCHPVADSVLLETSLVRGLWDGFPVSPGHALIVPRRHIARWSDATGAERQELTAAIAEVQRIVQGMHHPAGFNVGFNDGPAAGQTVGHLHIHVIPRYDGDVPDPRGGIRLVIPDKARYWEQE</sequence>
<accession>A0ABT3FZK8</accession>
<reference evidence="3" key="1">
    <citation type="submission" date="2022-10" db="EMBL/GenBank/DDBJ databases">
        <title>Luteolibacter sp. GHJ8, whole genome shotgun sequencing project.</title>
        <authorList>
            <person name="Zhao G."/>
            <person name="Shen L."/>
        </authorList>
    </citation>
    <scope>NUCLEOTIDE SEQUENCE</scope>
    <source>
        <strain evidence="3">GHJ8</strain>
    </source>
</reference>
<dbReference type="EMBL" id="JAPDDR010000002">
    <property type="protein sequence ID" value="MCW1913020.1"/>
    <property type="molecule type" value="Genomic_DNA"/>
</dbReference>
<dbReference type="Gene3D" id="3.30.428.10">
    <property type="entry name" value="HIT-like"/>
    <property type="match status" value="1"/>
</dbReference>